<dbReference type="EMBL" id="CP022295">
    <property type="protein sequence ID" value="QSR24324.1"/>
    <property type="molecule type" value="Genomic_DNA"/>
</dbReference>
<dbReference type="InterPro" id="IPR000835">
    <property type="entry name" value="HTH_MarR-typ"/>
</dbReference>
<dbReference type="PANTHER" id="PTHR33164:SF104">
    <property type="entry name" value="TRANSCRIPTIONAL REGULATORY PROTEIN"/>
    <property type="match status" value="1"/>
</dbReference>
<evidence type="ECO:0000259" key="1">
    <source>
        <dbReference type="PROSITE" id="PS50995"/>
    </source>
</evidence>
<proteinExistence type="predicted"/>
<dbReference type="InterPro" id="IPR019885">
    <property type="entry name" value="Tscrpt_reg_HTH_AsnC-type_CS"/>
</dbReference>
<feature type="domain" description="HTH marR-type" evidence="1">
    <location>
        <begin position="53"/>
        <end position="188"/>
    </location>
</feature>
<gene>
    <name evidence="2" type="ORF">CFH99_01630</name>
</gene>
<sequence>MPTKIVRWLSIRQLSIRWRSGRHYPDAMPEDWTDRHVARWRDHWLDIAFDDQVEAAFVRIGRIDRYLRHAKQHAVAEVGLTDFEYDTLHVLMIRDTPGSASPTELAAELAVSGAGMTGRLDGLEKAGWIRRIPSVDDRRRVIVEVTKAGIEIWRRAMDIRGEAENDLADALTERELATLNRLLKKVTVRTEERGAGS</sequence>
<dbReference type="SUPFAM" id="SSF46785">
    <property type="entry name" value="Winged helix' DNA-binding domain"/>
    <property type="match status" value="1"/>
</dbReference>
<dbReference type="PROSITE" id="PS00519">
    <property type="entry name" value="HTH_ASNC_1"/>
    <property type="match status" value="1"/>
</dbReference>
<evidence type="ECO:0000313" key="3">
    <source>
        <dbReference type="Proteomes" id="UP000662818"/>
    </source>
</evidence>
<dbReference type="Proteomes" id="UP000662818">
    <property type="component" value="Chromosome"/>
</dbReference>
<organism evidence="2 3">
    <name type="scientific">Nocardioides aromaticivorans</name>
    <dbReference type="NCBI Taxonomy" id="200618"/>
    <lineage>
        <taxon>Bacteria</taxon>
        <taxon>Bacillati</taxon>
        <taxon>Actinomycetota</taxon>
        <taxon>Actinomycetes</taxon>
        <taxon>Propionibacteriales</taxon>
        <taxon>Nocardioidaceae</taxon>
        <taxon>Nocardioides</taxon>
    </lineage>
</organism>
<accession>A0ABX7PEM9</accession>
<dbReference type="PROSITE" id="PS50995">
    <property type="entry name" value="HTH_MARR_2"/>
    <property type="match status" value="1"/>
</dbReference>
<protein>
    <submittedName>
        <fullName evidence="2">MarR family transcriptional regulator</fullName>
    </submittedName>
</protein>
<evidence type="ECO:0000313" key="2">
    <source>
        <dbReference type="EMBL" id="QSR24324.1"/>
    </source>
</evidence>
<dbReference type="InterPro" id="IPR039422">
    <property type="entry name" value="MarR/SlyA-like"/>
</dbReference>
<dbReference type="SMART" id="SM00347">
    <property type="entry name" value="HTH_MARR"/>
    <property type="match status" value="1"/>
</dbReference>
<reference evidence="2 3" key="1">
    <citation type="submission" date="2017-06" db="EMBL/GenBank/DDBJ databases">
        <title>Complete Genome Sequence of the Soil Carbazole-Degrading Bacterium Nocardioides aromaticivorans IC177.</title>
        <authorList>
            <person name="Vejarano F."/>
            <person name="Suzuki-Minakuchi C."/>
            <person name="Ohtsubo Y."/>
            <person name="Tsuda M."/>
            <person name="Okada K."/>
            <person name="Nojiri H."/>
        </authorList>
    </citation>
    <scope>NUCLEOTIDE SEQUENCE [LARGE SCALE GENOMIC DNA]</scope>
    <source>
        <strain evidence="2 3">IC177</strain>
    </source>
</reference>
<dbReference type="PANTHER" id="PTHR33164">
    <property type="entry name" value="TRANSCRIPTIONAL REGULATOR, MARR FAMILY"/>
    <property type="match status" value="1"/>
</dbReference>
<dbReference type="InterPro" id="IPR036390">
    <property type="entry name" value="WH_DNA-bd_sf"/>
</dbReference>
<name>A0ABX7PEM9_9ACTN</name>
<dbReference type="Pfam" id="PF12802">
    <property type="entry name" value="MarR_2"/>
    <property type="match status" value="1"/>
</dbReference>
<dbReference type="InterPro" id="IPR036388">
    <property type="entry name" value="WH-like_DNA-bd_sf"/>
</dbReference>
<dbReference type="PRINTS" id="PR00598">
    <property type="entry name" value="HTHMARR"/>
</dbReference>
<keyword evidence="3" id="KW-1185">Reference proteome</keyword>
<dbReference type="Gene3D" id="1.10.10.10">
    <property type="entry name" value="Winged helix-like DNA-binding domain superfamily/Winged helix DNA-binding domain"/>
    <property type="match status" value="1"/>
</dbReference>